<reference evidence="2 3" key="1">
    <citation type="submission" date="2015-07" db="EMBL/GenBank/DDBJ databases">
        <title>Emmonsia species relationships and genome sequence.</title>
        <authorList>
            <person name="Cuomo C.A."/>
            <person name="Schwartz I.S."/>
            <person name="Kenyon C."/>
            <person name="de Hoog G.S."/>
            <person name="Govender N.P."/>
            <person name="Botha A."/>
            <person name="Moreno L."/>
            <person name="de Vries M."/>
            <person name="Munoz J.F."/>
            <person name="Stielow J.B."/>
        </authorList>
    </citation>
    <scope>NUCLEOTIDE SEQUENCE [LARGE SCALE GENOMIC DNA]</scope>
    <source>
        <strain evidence="2 3">CBS 136260</strain>
    </source>
</reference>
<organism evidence="2 3">
    <name type="scientific">Emergomyces africanus</name>
    <dbReference type="NCBI Taxonomy" id="1955775"/>
    <lineage>
        <taxon>Eukaryota</taxon>
        <taxon>Fungi</taxon>
        <taxon>Dikarya</taxon>
        <taxon>Ascomycota</taxon>
        <taxon>Pezizomycotina</taxon>
        <taxon>Eurotiomycetes</taxon>
        <taxon>Eurotiomycetidae</taxon>
        <taxon>Onygenales</taxon>
        <taxon>Ajellomycetaceae</taxon>
        <taxon>Emergomyces</taxon>
    </lineage>
</organism>
<feature type="region of interest" description="Disordered" evidence="1">
    <location>
        <begin position="33"/>
        <end position="85"/>
    </location>
</feature>
<accession>A0A1B7P2Z5</accession>
<dbReference type="Proteomes" id="UP000091918">
    <property type="component" value="Unassembled WGS sequence"/>
</dbReference>
<feature type="compositionally biased region" description="Low complexity" evidence="1">
    <location>
        <begin position="35"/>
        <end position="45"/>
    </location>
</feature>
<evidence type="ECO:0000256" key="1">
    <source>
        <dbReference type="SAM" id="MobiDB-lite"/>
    </source>
</evidence>
<name>A0A1B7P2Z5_9EURO</name>
<evidence type="ECO:0000313" key="2">
    <source>
        <dbReference type="EMBL" id="OAX83227.1"/>
    </source>
</evidence>
<keyword evidence="3" id="KW-1185">Reference proteome</keyword>
<feature type="compositionally biased region" description="Basic and acidic residues" evidence="1">
    <location>
        <begin position="53"/>
        <end position="71"/>
    </location>
</feature>
<dbReference type="EMBL" id="LGUA01000200">
    <property type="protein sequence ID" value="OAX83227.1"/>
    <property type="molecule type" value="Genomic_DNA"/>
</dbReference>
<gene>
    <name evidence="2" type="ORF">ACJ72_02405</name>
</gene>
<dbReference type="AlphaFoldDB" id="A0A1B7P2Z5"/>
<proteinExistence type="predicted"/>
<sequence>MCSFRVREHICGHYDKTFNNPCKDAKRKKEACEIGTTDDTSTSGSPNCGNSGCDRKRNLKREGPGSRRNGDFDEDDINWDDYRGN</sequence>
<evidence type="ECO:0000313" key="3">
    <source>
        <dbReference type="Proteomes" id="UP000091918"/>
    </source>
</evidence>
<comment type="caution">
    <text evidence="2">The sequence shown here is derived from an EMBL/GenBank/DDBJ whole genome shotgun (WGS) entry which is preliminary data.</text>
</comment>
<protein>
    <submittedName>
        <fullName evidence="2">Uncharacterized protein</fullName>
    </submittedName>
</protein>
<dbReference type="OrthoDB" id="4540394at2759"/>